<feature type="domain" description="RlpA-like protein double-psi beta-barrel" evidence="1">
    <location>
        <begin position="17"/>
        <end position="98"/>
    </location>
</feature>
<dbReference type="SUPFAM" id="SSF50685">
    <property type="entry name" value="Barwin-like endoglucanases"/>
    <property type="match status" value="1"/>
</dbReference>
<evidence type="ECO:0000259" key="1">
    <source>
        <dbReference type="Pfam" id="PF03330"/>
    </source>
</evidence>
<organism evidence="2 3">
    <name type="scientific">Citrobacter bitternis</name>
    <dbReference type="NCBI Taxonomy" id="1585982"/>
    <lineage>
        <taxon>Bacteria</taxon>
        <taxon>Pseudomonadati</taxon>
        <taxon>Pseudomonadota</taxon>
        <taxon>Gammaproteobacteria</taxon>
        <taxon>Enterobacterales</taxon>
        <taxon>Enterobacteriaceae</taxon>
        <taxon>Citrobacter</taxon>
    </lineage>
</organism>
<dbReference type="PANTHER" id="PTHR34183">
    <property type="entry name" value="ENDOLYTIC PEPTIDOGLYCAN TRANSGLYCOSYLASE RLPA"/>
    <property type="match status" value="1"/>
</dbReference>
<dbReference type="Pfam" id="PF03330">
    <property type="entry name" value="DPBB_1"/>
    <property type="match status" value="1"/>
</dbReference>
<gene>
    <name evidence="2" type="ORF">ACFPZP_10000</name>
</gene>
<dbReference type="Proteomes" id="UP001596169">
    <property type="component" value="Unassembled WGS sequence"/>
</dbReference>
<name>A0ABW1PZ81_9ENTR</name>
<sequence length="133" mass="14268">MFINIIAEQRMGLPVSGVASTYSDFFLNKMTASGDLYTHTAYTAALLPRERWHAVPLGTKLKLTYQGRSVIVKVNDRGAGDGSMARVLDLSRAAFAYLSGRPINAITDKTAGLITLQSIIVVPASTLQGPVTP</sequence>
<protein>
    <submittedName>
        <fullName evidence="2">RlpA-like double-psi beta-barrel domain-containing protein</fullName>
    </submittedName>
</protein>
<dbReference type="InterPro" id="IPR009009">
    <property type="entry name" value="RlpA-like_DPBB"/>
</dbReference>
<accession>A0ABW1PZ81</accession>
<reference evidence="3" key="1">
    <citation type="journal article" date="2019" name="Int. J. Syst. Evol. Microbiol.">
        <title>The Global Catalogue of Microorganisms (GCM) 10K type strain sequencing project: providing services to taxonomists for standard genome sequencing and annotation.</title>
        <authorList>
            <consortium name="The Broad Institute Genomics Platform"/>
            <consortium name="The Broad Institute Genome Sequencing Center for Infectious Disease"/>
            <person name="Wu L."/>
            <person name="Ma J."/>
        </authorList>
    </citation>
    <scope>NUCLEOTIDE SEQUENCE [LARGE SCALE GENOMIC DNA]</scope>
    <source>
        <strain evidence="3">JCM30009</strain>
    </source>
</reference>
<dbReference type="Gene3D" id="2.40.40.10">
    <property type="entry name" value="RlpA-like domain"/>
    <property type="match status" value="1"/>
</dbReference>
<dbReference type="EMBL" id="JBHSRG010000005">
    <property type="protein sequence ID" value="MFC6121382.1"/>
    <property type="molecule type" value="Genomic_DNA"/>
</dbReference>
<dbReference type="RefSeq" id="WP_079496270.1">
    <property type="nucleotide sequence ID" value="NZ_JBHSRG010000005.1"/>
</dbReference>
<comment type="caution">
    <text evidence="2">The sequence shown here is derived from an EMBL/GenBank/DDBJ whole genome shotgun (WGS) entry which is preliminary data.</text>
</comment>
<dbReference type="CDD" id="cd22268">
    <property type="entry name" value="DPBB_RlpA-like"/>
    <property type="match status" value="1"/>
</dbReference>
<keyword evidence="3" id="KW-1185">Reference proteome</keyword>
<evidence type="ECO:0000313" key="2">
    <source>
        <dbReference type="EMBL" id="MFC6121382.1"/>
    </source>
</evidence>
<dbReference type="PANTHER" id="PTHR34183:SF8">
    <property type="entry name" value="ENDOLYTIC PEPTIDOGLYCAN TRANSGLYCOSYLASE RLPA-RELATED"/>
    <property type="match status" value="1"/>
</dbReference>
<evidence type="ECO:0000313" key="3">
    <source>
        <dbReference type="Proteomes" id="UP001596169"/>
    </source>
</evidence>
<dbReference type="InterPro" id="IPR036908">
    <property type="entry name" value="RlpA-like_sf"/>
</dbReference>
<proteinExistence type="predicted"/>